<accession>A0A6B8KGG4</accession>
<evidence type="ECO:0000256" key="6">
    <source>
        <dbReference type="ARBA" id="ARBA00022847"/>
    </source>
</evidence>
<dbReference type="FunFam" id="1.10.3860.10:FF:000001">
    <property type="entry name" value="C4-dicarboxylate transport protein"/>
    <property type="match status" value="1"/>
</dbReference>
<dbReference type="EMBL" id="CP046052">
    <property type="protein sequence ID" value="QGM47464.1"/>
    <property type="molecule type" value="Genomic_DNA"/>
</dbReference>
<comment type="subcellular location">
    <subcellularLocation>
        <location evidence="1">Cell inner membrane</location>
        <topology evidence="1">Multi-pass membrane protein</topology>
    </subcellularLocation>
</comment>
<feature type="transmembrane region" description="Helical" evidence="9">
    <location>
        <begin position="223"/>
        <end position="244"/>
    </location>
</feature>
<dbReference type="InterPro" id="IPR001991">
    <property type="entry name" value="Na-dicarboxylate_symporter"/>
</dbReference>
<dbReference type="NCBIfam" id="NF002461">
    <property type="entry name" value="PRK01663.1"/>
    <property type="match status" value="1"/>
</dbReference>
<evidence type="ECO:0000256" key="3">
    <source>
        <dbReference type="ARBA" id="ARBA00022448"/>
    </source>
</evidence>
<evidence type="ECO:0000256" key="1">
    <source>
        <dbReference type="ARBA" id="ARBA00004429"/>
    </source>
</evidence>
<dbReference type="OrthoDB" id="9766690at2"/>
<evidence type="ECO:0000313" key="10">
    <source>
        <dbReference type="EMBL" id="QGM47464.1"/>
    </source>
</evidence>
<evidence type="ECO:0000256" key="8">
    <source>
        <dbReference type="ARBA" id="ARBA00023136"/>
    </source>
</evidence>
<sequence length="422" mass="44168">MTIQKPLHKILYVQVLAAIALGVVFGAVFPGAATADWVKALGDGFVKLIKMAIAPIIFCTVSSGIAHIEDARKVGRVGLKALVYFEVVSTVALAIGLLVGIVLKPGAGFPGKADPAAAAGYIEKAAHSRGAVESLLHIIPDNVVLAFADGEIVQVLFFAILFGFSLMGLKERGAALRSFVDDLGHAMFGVIGLVMHVAPIGAFGAMAYTVGKYGLGALVSLGWLVGAFYATSIIFICLCLGLIAKLAGFNIFRFLFFLKDELLIVLGTSSSESALPRLMQKLELIGCAPEIVKLVVPTGYSFNLDGTNIYMTLATIFIAQALGVDLSPEQELTIIGVAMLTSKGASGVTGAGFVTLAATLASIDPRLLPGMALLLGVDKFMSECRALTNFCGNGVATVVIASWEGGLDRAKLEKNLARTDLD</sequence>
<dbReference type="Proteomes" id="UP000309061">
    <property type="component" value="Chromosome"/>
</dbReference>
<feature type="transmembrane region" description="Helical" evidence="9">
    <location>
        <begin position="12"/>
        <end position="32"/>
    </location>
</feature>
<keyword evidence="11" id="KW-1185">Reference proteome</keyword>
<dbReference type="InterPro" id="IPR018107">
    <property type="entry name" value="Na-dicarboxylate_symporter_CS"/>
</dbReference>
<dbReference type="Gene3D" id="1.10.3860.10">
    <property type="entry name" value="Sodium:dicarboxylate symporter"/>
    <property type="match status" value="1"/>
</dbReference>
<dbReference type="GO" id="GO:0015138">
    <property type="term" value="F:fumarate transmembrane transporter activity"/>
    <property type="evidence" value="ECO:0007669"/>
    <property type="project" value="TreeGrafter"/>
</dbReference>
<dbReference type="PANTHER" id="PTHR42865:SF1">
    <property type="entry name" value="AEROBIC C4-DICARBOXYLATE TRANSPORT PROTEIN"/>
    <property type="match status" value="1"/>
</dbReference>
<dbReference type="PRINTS" id="PR00173">
    <property type="entry name" value="EDTRNSPORT"/>
</dbReference>
<keyword evidence="3" id="KW-0813">Transport</keyword>
<dbReference type="InterPro" id="IPR036458">
    <property type="entry name" value="Na:dicarbo_symporter_sf"/>
</dbReference>
<dbReference type="SUPFAM" id="SSF118215">
    <property type="entry name" value="Proton glutamate symport protein"/>
    <property type="match status" value="1"/>
</dbReference>
<dbReference type="GO" id="GO:0015141">
    <property type="term" value="F:succinate transmembrane transporter activity"/>
    <property type="evidence" value="ECO:0007669"/>
    <property type="project" value="TreeGrafter"/>
</dbReference>
<feature type="transmembrane region" description="Helical" evidence="9">
    <location>
        <begin position="81"/>
        <end position="103"/>
    </location>
</feature>
<dbReference type="RefSeq" id="WP_136497299.1">
    <property type="nucleotide sequence ID" value="NZ_CP046052.1"/>
</dbReference>
<feature type="transmembrane region" description="Helical" evidence="9">
    <location>
        <begin position="52"/>
        <end position="69"/>
    </location>
</feature>
<evidence type="ECO:0000256" key="4">
    <source>
        <dbReference type="ARBA" id="ARBA00022475"/>
    </source>
</evidence>
<proteinExistence type="inferred from homology"/>
<dbReference type="KEGG" id="mhey:H2LOC_018215"/>
<evidence type="ECO:0000256" key="2">
    <source>
        <dbReference type="ARBA" id="ARBA00006148"/>
    </source>
</evidence>
<keyword evidence="4" id="KW-1003">Cell membrane</keyword>
<feature type="transmembrane region" description="Helical" evidence="9">
    <location>
        <begin position="152"/>
        <end position="169"/>
    </location>
</feature>
<keyword evidence="5 9" id="KW-0812">Transmembrane</keyword>
<protein>
    <submittedName>
        <fullName evidence="10">C4-dicarboxylate transporter DctA</fullName>
    </submittedName>
</protein>
<comment type="similarity">
    <text evidence="2">Belongs to the dicarboxylate/amino acid:cation symporter (DAACS) (TC 2.A.23) family.</text>
</comment>
<dbReference type="GO" id="GO:0070778">
    <property type="term" value="P:L-aspartate transmembrane transport"/>
    <property type="evidence" value="ECO:0007669"/>
    <property type="project" value="TreeGrafter"/>
</dbReference>
<feature type="transmembrane region" description="Helical" evidence="9">
    <location>
        <begin position="190"/>
        <end position="211"/>
    </location>
</feature>
<evidence type="ECO:0000313" key="11">
    <source>
        <dbReference type="Proteomes" id="UP000309061"/>
    </source>
</evidence>
<evidence type="ECO:0000256" key="9">
    <source>
        <dbReference type="SAM" id="Phobius"/>
    </source>
</evidence>
<dbReference type="Pfam" id="PF00375">
    <property type="entry name" value="SDF"/>
    <property type="match status" value="1"/>
</dbReference>
<dbReference type="GO" id="GO:0005886">
    <property type="term" value="C:plasma membrane"/>
    <property type="evidence" value="ECO:0007669"/>
    <property type="project" value="UniProtKB-SubCell"/>
</dbReference>
<dbReference type="AlphaFoldDB" id="A0A6B8KGG4"/>
<organism evidence="10 11">
    <name type="scientific">Methylocystis heyeri</name>
    <dbReference type="NCBI Taxonomy" id="391905"/>
    <lineage>
        <taxon>Bacteria</taxon>
        <taxon>Pseudomonadati</taxon>
        <taxon>Pseudomonadota</taxon>
        <taxon>Alphaproteobacteria</taxon>
        <taxon>Hyphomicrobiales</taxon>
        <taxon>Methylocystaceae</taxon>
        <taxon>Methylocystis</taxon>
    </lineage>
</organism>
<dbReference type="GO" id="GO:0015366">
    <property type="term" value="F:malate:proton symporter activity"/>
    <property type="evidence" value="ECO:0007669"/>
    <property type="project" value="TreeGrafter"/>
</dbReference>
<reference evidence="10 11" key="1">
    <citation type="submission" date="2019-11" db="EMBL/GenBank/DDBJ databases">
        <title>The genome sequence of Methylocystis heyeri.</title>
        <authorList>
            <person name="Oshkin I.Y."/>
            <person name="Miroshnikov K."/>
            <person name="Dedysh S.N."/>
        </authorList>
    </citation>
    <scope>NUCLEOTIDE SEQUENCE [LARGE SCALE GENOMIC DNA]</scope>
    <source>
        <strain evidence="10 11">H2</strain>
    </source>
</reference>
<evidence type="ECO:0000256" key="5">
    <source>
        <dbReference type="ARBA" id="ARBA00022692"/>
    </source>
</evidence>
<keyword evidence="7 9" id="KW-1133">Transmembrane helix</keyword>
<gene>
    <name evidence="10" type="primary">dctA</name>
    <name evidence="10" type="ORF">H2LOC_018215</name>
</gene>
<dbReference type="PANTHER" id="PTHR42865">
    <property type="entry name" value="PROTON/GLUTAMATE-ASPARTATE SYMPORTER"/>
    <property type="match status" value="1"/>
</dbReference>
<keyword evidence="6" id="KW-0769">Symport</keyword>
<dbReference type="PROSITE" id="PS00714">
    <property type="entry name" value="NA_DICARBOXYL_SYMP_2"/>
    <property type="match status" value="1"/>
</dbReference>
<name>A0A6B8KGG4_9HYPH</name>
<keyword evidence="8 9" id="KW-0472">Membrane</keyword>
<evidence type="ECO:0000256" key="7">
    <source>
        <dbReference type="ARBA" id="ARBA00022989"/>
    </source>
</evidence>